<keyword evidence="7" id="KW-1015">Disulfide bond</keyword>
<evidence type="ECO:0000256" key="5">
    <source>
        <dbReference type="ARBA" id="ARBA00022989"/>
    </source>
</evidence>
<dbReference type="PROSITE" id="PS50835">
    <property type="entry name" value="IG_LIKE"/>
    <property type="match status" value="1"/>
</dbReference>
<evidence type="ECO:0000256" key="11">
    <source>
        <dbReference type="SAM" id="SignalP"/>
    </source>
</evidence>
<accession>A0A091MMU9</accession>
<dbReference type="Proteomes" id="UP000053537">
    <property type="component" value="Unassembled WGS sequence"/>
</dbReference>
<dbReference type="InterPro" id="IPR003599">
    <property type="entry name" value="Ig_sub"/>
</dbReference>
<dbReference type="Gene3D" id="2.60.40.10">
    <property type="entry name" value="Immunoglobulins"/>
    <property type="match status" value="1"/>
</dbReference>
<evidence type="ECO:0000256" key="3">
    <source>
        <dbReference type="ARBA" id="ARBA00022692"/>
    </source>
</evidence>
<evidence type="ECO:0000256" key="10">
    <source>
        <dbReference type="ARBA" id="ARBA00050022"/>
    </source>
</evidence>
<evidence type="ECO:0000256" key="7">
    <source>
        <dbReference type="ARBA" id="ARBA00023157"/>
    </source>
</evidence>
<reference evidence="13 14" key="1">
    <citation type="submission" date="2014-04" db="EMBL/GenBank/DDBJ databases">
        <title>Genome evolution of avian class.</title>
        <authorList>
            <person name="Zhang G."/>
            <person name="Li C."/>
        </authorList>
    </citation>
    <scope>NUCLEOTIDE SEQUENCE [LARGE SCALE GENOMIC DNA]</scope>
    <source>
        <strain evidence="13">BGI_N310</strain>
    </source>
</reference>
<dbReference type="InterPro" id="IPR036179">
    <property type="entry name" value="Ig-like_dom_sf"/>
</dbReference>
<protein>
    <recommendedName>
        <fullName evidence="10">Transmembrane protein 81</fullName>
    </recommendedName>
</protein>
<dbReference type="AlphaFoldDB" id="A0A091MMU9"/>
<evidence type="ECO:0000313" key="14">
    <source>
        <dbReference type="Proteomes" id="UP000053537"/>
    </source>
</evidence>
<gene>
    <name evidence="13" type="ORF">N310_10106</name>
</gene>
<dbReference type="InterPro" id="IPR007110">
    <property type="entry name" value="Ig-like_dom"/>
</dbReference>
<dbReference type="EMBL" id="KK830922">
    <property type="protein sequence ID" value="KFP76473.1"/>
    <property type="molecule type" value="Genomic_DNA"/>
</dbReference>
<feature type="signal peptide" evidence="11">
    <location>
        <begin position="1"/>
        <end position="16"/>
    </location>
</feature>
<evidence type="ECO:0000313" key="13">
    <source>
        <dbReference type="EMBL" id="KFP76473.1"/>
    </source>
</evidence>
<dbReference type="PANTHER" id="PTHR35670:SF1">
    <property type="entry name" value="TRANSMEMBRANE PROTEIN 81"/>
    <property type="match status" value="1"/>
</dbReference>
<evidence type="ECO:0000256" key="4">
    <source>
        <dbReference type="ARBA" id="ARBA00022729"/>
    </source>
</evidence>
<proteinExistence type="predicted"/>
<keyword evidence="5" id="KW-1133">Transmembrane helix</keyword>
<keyword evidence="14" id="KW-1185">Reference proteome</keyword>
<keyword evidence="2" id="KW-1003">Cell membrane</keyword>
<comment type="subcellular location">
    <subcellularLocation>
        <location evidence="1">Cell membrane</location>
        <topology evidence="1">Single-pass type I membrane protein</topology>
    </subcellularLocation>
</comment>
<comment type="function">
    <text evidence="9">Essential fertilization factor required for male fertility. Part of a conserved trimeric sperm complex with the essential fertilization factors IZUMO1 and SPACA6 which bridges sperm and oocyte membranes during fertilization by binding to IZUMO1R/JUNO on the oocyte.</text>
</comment>
<evidence type="ECO:0000256" key="6">
    <source>
        <dbReference type="ARBA" id="ARBA00023136"/>
    </source>
</evidence>
<keyword evidence="6" id="KW-0472">Membrane</keyword>
<keyword evidence="3 13" id="KW-0812">Transmembrane</keyword>
<dbReference type="InterPro" id="IPR039293">
    <property type="entry name" value="TMEM81"/>
</dbReference>
<dbReference type="InterPro" id="IPR013783">
    <property type="entry name" value="Ig-like_fold"/>
</dbReference>
<keyword evidence="4 11" id="KW-0732">Signal</keyword>
<feature type="chain" id="PRO_5001878728" description="Transmembrane protein 81" evidence="11">
    <location>
        <begin position="17"/>
        <end position="241"/>
    </location>
</feature>
<evidence type="ECO:0000256" key="1">
    <source>
        <dbReference type="ARBA" id="ARBA00004251"/>
    </source>
</evidence>
<sequence length="241" mass="26419">LSPILMLLLCVPAVLAVEGITMPTELQAAVANVVINTTSCSVTCGLGFKVEVLCEITSAGERRNCSSRRSSCLTQWVCGLQHLTTLVGQHIQLNCFTSDAVSFGNHTYGYTWRVARGLVTTNDVLFKPFSNPSPALSFSPVREADAGTYRCDVQVLEDFRLIKRIYFGLRVIPGDLVDLNFEKALTREQKLTAKGKEGGTGNGTQKEEEEKQHFQEKELFYEVVWGVGSGVILGVLVSLLL</sequence>
<name>A0A091MMU9_9PASS</name>
<evidence type="ECO:0000256" key="2">
    <source>
        <dbReference type="ARBA" id="ARBA00022475"/>
    </source>
</evidence>
<feature type="non-terminal residue" evidence="13">
    <location>
        <position position="241"/>
    </location>
</feature>
<keyword evidence="8" id="KW-0393">Immunoglobulin domain</keyword>
<evidence type="ECO:0000256" key="8">
    <source>
        <dbReference type="ARBA" id="ARBA00023319"/>
    </source>
</evidence>
<organism evidence="13 14">
    <name type="scientific">Acanthisitta chloris</name>
    <name type="common">rifleman</name>
    <dbReference type="NCBI Taxonomy" id="57068"/>
    <lineage>
        <taxon>Eukaryota</taxon>
        <taxon>Metazoa</taxon>
        <taxon>Chordata</taxon>
        <taxon>Craniata</taxon>
        <taxon>Vertebrata</taxon>
        <taxon>Euteleostomi</taxon>
        <taxon>Archelosauria</taxon>
        <taxon>Archosauria</taxon>
        <taxon>Dinosauria</taxon>
        <taxon>Saurischia</taxon>
        <taxon>Theropoda</taxon>
        <taxon>Coelurosauria</taxon>
        <taxon>Aves</taxon>
        <taxon>Neognathae</taxon>
        <taxon>Neoaves</taxon>
        <taxon>Telluraves</taxon>
        <taxon>Australaves</taxon>
        <taxon>Passeriformes</taxon>
        <taxon>Acanthisittidae</taxon>
        <taxon>Acanthisitta</taxon>
    </lineage>
</organism>
<dbReference type="GO" id="GO:0005886">
    <property type="term" value="C:plasma membrane"/>
    <property type="evidence" value="ECO:0007669"/>
    <property type="project" value="UniProtKB-SubCell"/>
</dbReference>
<dbReference type="SMART" id="SM00409">
    <property type="entry name" value="IG"/>
    <property type="match status" value="1"/>
</dbReference>
<evidence type="ECO:0000256" key="9">
    <source>
        <dbReference type="ARBA" id="ARBA00049937"/>
    </source>
</evidence>
<feature type="non-terminal residue" evidence="13">
    <location>
        <position position="1"/>
    </location>
</feature>
<dbReference type="SUPFAM" id="SSF48726">
    <property type="entry name" value="Immunoglobulin"/>
    <property type="match status" value="1"/>
</dbReference>
<feature type="domain" description="Ig-like" evidence="12">
    <location>
        <begin position="88"/>
        <end position="154"/>
    </location>
</feature>
<evidence type="ECO:0000259" key="12">
    <source>
        <dbReference type="PROSITE" id="PS50835"/>
    </source>
</evidence>
<dbReference type="PANTHER" id="PTHR35670">
    <property type="entry name" value="TRANSMEMBRANE PROTEIN 81"/>
    <property type="match status" value="1"/>
</dbReference>